<comment type="similarity">
    <text evidence="2">Belongs to the NOC2 family.</text>
</comment>
<gene>
    <name evidence="5" type="ORF">Clacol_001588</name>
</gene>
<dbReference type="PANTHER" id="PTHR12687">
    <property type="entry name" value="NUCLEOLAR COMPLEX 2 AND RAD4-RELATED"/>
    <property type="match status" value="1"/>
</dbReference>
<comment type="caution">
    <text evidence="5">The sequence shown here is derived from an EMBL/GenBank/DDBJ whole genome shotgun (WGS) entry which is preliminary data.</text>
</comment>
<accession>A0AAV5A457</accession>
<proteinExistence type="inferred from homology"/>
<evidence type="ECO:0000256" key="4">
    <source>
        <dbReference type="SAM" id="MobiDB-lite"/>
    </source>
</evidence>
<keyword evidence="3" id="KW-0539">Nucleus</keyword>
<evidence type="ECO:0000256" key="1">
    <source>
        <dbReference type="ARBA" id="ARBA00004123"/>
    </source>
</evidence>
<dbReference type="GO" id="GO:0005730">
    <property type="term" value="C:nucleolus"/>
    <property type="evidence" value="ECO:0007669"/>
    <property type="project" value="TreeGrafter"/>
</dbReference>
<evidence type="ECO:0000313" key="5">
    <source>
        <dbReference type="EMBL" id="GJJ07386.1"/>
    </source>
</evidence>
<evidence type="ECO:0000256" key="2">
    <source>
        <dbReference type="ARBA" id="ARBA00005907"/>
    </source>
</evidence>
<sequence length="662" mass="74813">MGKKAPKASRKLAAKGGIKRQIQERHKRQKIKKQIDRRKNFKHPKHGPNGKTGNDTEESEEEENVTKSGSKGITVDDVLGGVFMEEDDDVDKSVSENSEGSDEKDDDDDDDDDASFASVDDLSDDDGETHLQELTKLAEKDPEFYKYLQENDKELLEFDPTALDIDDSLEMDEKPDETPILTKAILKTWQKALLEHRSIRALRKLLIAFRSAAHIQDEPETKTRLAWRLDNQSVYKKLIVTSLRYTPVILDHHIPYKTLPNGNFKQPATSKKFTGLTKLLLSHFHNIIRIIESLPKHSSQDEEESGKDVELTILALNESAKLLPYVIGSRKAVKVYLKTCLDLWSSADDNVRIAAFLSVRRLTSSSDGAILDLVLKNTYLTLVRSSKNTTAHTLPHITLMKNTASELYCSSGSDSVAYQHAFGYVRQLAVLLRAGMKTMNKEAYKQVYNWQFVHSVDFWTLVLARACNDEAVQVGGRESELRPLIYPLVQVSIGAIHLSPSTSGKASTLRPLPLETSIRAPAQYLKTRVYAETLGEEATYIFAEWLAIPHVQGSIAFPEITIPISISLRKCIKKSKATKQINSLKTVLERMDETAMSVDEARRKVEFAPRELEKVKDWERDLRHKLGNTPISKIVNVLRKAREKKLKLLEKARDGEDEILDT</sequence>
<protein>
    <recommendedName>
        <fullName evidence="7">Nucleolar complex protein 2 homolog</fullName>
    </recommendedName>
</protein>
<dbReference type="GO" id="GO:0030691">
    <property type="term" value="C:Noc2p-Noc3p complex"/>
    <property type="evidence" value="ECO:0007669"/>
    <property type="project" value="TreeGrafter"/>
</dbReference>
<dbReference type="InterPro" id="IPR005343">
    <property type="entry name" value="Noc2"/>
</dbReference>
<reference evidence="5" key="1">
    <citation type="submission" date="2021-10" db="EMBL/GenBank/DDBJ databases">
        <title>De novo Genome Assembly of Clathrus columnatus (Basidiomycota, Fungi) Using Illumina and Nanopore Sequence Data.</title>
        <authorList>
            <person name="Ogiso-Tanaka E."/>
            <person name="Itagaki H."/>
            <person name="Hosoya T."/>
            <person name="Hosaka K."/>
        </authorList>
    </citation>
    <scope>NUCLEOTIDE SEQUENCE</scope>
    <source>
        <strain evidence="5">MO-923</strain>
    </source>
</reference>
<evidence type="ECO:0000256" key="3">
    <source>
        <dbReference type="ARBA" id="ARBA00023242"/>
    </source>
</evidence>
<dbReference type="GO" id="GO:0042273">
    <property type="term" value="P:ribosomal large subunit biogenesis"/>
    <property type="evidence" value="ECO:0007669"/>
    <property type="project" value="TreeGrafter"/>
</dbReference>
<feature type="compositionally biased region" description="Basic residues" evidence="4">
    <location>
        <begin position="39"/>
        <end position="48"/>
    </location>
</feature>
<feature type="compositionally biased region" description="Acidic residues" evidence="4">
    <location>
        <begin position="99"/>
        <end position="114"/>
    </location>
</feature>
<evidence type="ECO:0008006" key="7">
    <source>
        <dbReference type="Google" id="ProtNLM"/>
    </source>
</evidence>
<feature type="region of interest" description="Disordered" evidence="4">
    <location>
        <begin position="1"/>
        <end position="126"/>
    </location>
</feature>
<dbReference type="GO" id="GO:0030690">
    <property type="term" value="C:Noc1p-Noc2p complex"/>
    <property type="evidence" value="ECO:0007669"/>
    <property type="project" value="TreeGrafter"/>
</dbReference>
<dbReference type="PANTHER" id="PTHR12687:SF4">
    <property type="entry name" value="NUCLEOLAR COMPLEX PROTEIN 2 HOMOLOG"/>
    <property type="match status" value="1"/>
</dbReference>
<dbReference type="EMBL" id="BPWL01000002">
    <property type="protein sequence ID" value="GJJ07386.1"/>
    <property type="molecule type" value="Genomic_DNA"/>
</dbReference>
<keyword evidence="6" id="KW-1185">Reference proteome</keyword>
<name>A0AAV5A457_9AGAM</name>
<comment type="subcellular location">
    <subcellularLocation>
        <location evidence="1">Nucleus</location>
    </subcellularLocation>
</comment>
<organism evidence="5 6">
    <name type="scientific">Clathrus columnatus</name>
    <dbReference type="NCBI Taxonomy" id="1419009"/>
    <lineage>
        <taxon>Eukaryota</taxon>
        <taxon>Fungi</taxon>
        <taxon>Dikarya</taxon>
        <taxon>Basidiomycota</taxon>
        <taxon>Agaricomycotina</taxon>
        <taxon>Agaricomycetes</taxon>
        <taxon>Phallomycetidae</taxon>
        <taxon>Phallales</taxon>
        <taxon>Clathraceae</taxon>
        <taxon>Clathrus</taxon>
    </lineage>
</organism>
<dbReference type="GO" id="GO:0005654">
    <property type="term" value="C:nucleoplasm"/>
    <property type="evidence" value="ECO:0007669"/>
    <property type="project" value="TreeGrafter"/>
</dbReference>
<dbReference type="AlphaFoldDB" id="A0AAV5A457"/>
<dbReference type="Pfam" id="PF03715">
    <property type="entry name" value="Noc2"/>
    <property type="match status" value="2"/>
</dbReference>
<evidence type="ECO:0000313" key="6">
    <source>
        <dbReference type="Proteomes" id="UP001050691"/>
    </source>
</evidence>
<dbReference type="Proteomes" id="UP001050691">
    <property type="component" value="Unassembled WGS sequence"/>
</dbReference>
<feature type="compositionally biased region" description="Basic residues" evidence="4">
    <location>
        <begin position="1"/>
        <end position="13"/>
    </location>
</feature>